<keyword evidence="6" id="KW-0223">Dioxygenase</keyword>
<dbReference type="RefSeq" id="WP_152263293.1">
    <property type="nucleotide sequence ID" value="NZ_VOKX01000016.1"/>
</dbReference>
<evidence type="ECO:0000256" key="2">
    <source>
        <dbReference type="ARBA" id="ARBA00023002"/>
    </source>
</evidence>
<sequence length="284" mass="30610">MTQPTPVEAPTTWTGDTLGAEDWLLPMPPACARELGGGGQDLGPVPGRAVADLAAQITRRLWNGRGFVVIRGFPVAGRTDPECAALCRRLAASLGAVRPADAGGFVAVADNAGLGKTDLALTLHTDRTPAPHPPRVLGLLCVRPAAHGGDSLLASGHALHNRLLTDAPWALPRLYQDFRFGRGPGFDRRRPVFRRHGAGLRVHYNRRGIERAHQEAGAPLAPDERAALDAVDRILSDPRTALRVSLRRGDLLLLDNTVVLHGRTAFTDSPDPRARRCLVRVWVD</sequence>
<dbReference type="Gene3D" id="3.60.130.10">
    <property type="entry name" value="Clavaminate synthase-like"/>
    <property type="match status" value="1"/>
</dbReference>
<dbReference type="SUPFAM" id="SSF51197">
    <property type="entry name" value="Clavaminate synthase-like"/>
    <property type="match status" value="1"/>
</dbReference>
<keyword evidence="4" id="KW-0045">Antibiotic biosynthesis</keyword>
<protein>
    <submittedName>
        <fullName evidence="6">TauD/TfdA family dioxygenase</fullName>
    </submittedName>
</protein>
<dbReference type="GO" id="GO:0017000">
    <property type="term" value="P:antibiotic biosynthetic process"/>
    <property type="evidence" value="ECO:0007669"/>
    <property type="project" value="UniProtKB-KW"/>
</dbReference>
<reference evidence="6 7" key="1">
    <citation type="journal article" date="2019" name="Microb. Cell Fact.">
        <title>Exploring novel herbicidin analogues by transcriptional regulator overexpression and MS/MS molecular networking.</title>
        <authorList>
            <person name="Shi Y."/>
            <person name="Gu R."/>
            <person name="Li Y."/>
            <person name="Wang X."/>
            <person name="Ren W."/>
            <person name="Li X."/>
            <person name="Wang L."/>
            <person name="Xie Y."/>
            <person name="Hong B."/>
        </authorList>
    </citation>
    <scope>NUCLEOTIDE SEQUENCE [LARGE SCALE GENOMIC DNA]</scope>
    <source>
        <strain evidence="6 7">US-43</strain>
    </source>
</reference>
<dbReference type="InterPro" id="IPR050411">
    <property type="entry name" value="AlphaKG_dependent_hydroxylases"/>
</dbReference>
<proteinExistence type="predicted"/>
<keyword evidence="3" id="KW-0408">Iron</keyword>
<evidence type="ECO:0000313" key="7">
    <source>
        <dbReference type="Proteomes" id="UP000327000"/>
    </source>
</evidence>
<dbReference type="PANTHER" id="PTHR10696">
    <property type="entry name" value="GAMMA-BUTYROBETAINE HYDROXYLASE-RELATED"/>
    <property type="match status" value="1"/>
</dbReference>
<dbReference type="Proteomes" id="UP000327000">
    <property type="component" value="Unassembled WGS sequence"/>
</dbReference>
<dbReference type="GO" id="GO:0051213">
    <property type="term" value="F:dioxygenase activity"/>
    <property type="evidence" value="ECO:0007669"/>
    <property type="project" value="UniProtKB-KW"/>
</dbReference>
<comment type="cofactor">
    <cofactor evidence="1">
        <name>Fe(2+)</name>
        <dbReference type="ChEBI" id="CHEBI:29033"/>
    </cofactor>
</comment>
<evidence type="ECO:0000256" key="4">
    <source>
        <dbReference type="ARBA" id="ARBA00023194"/>
    </source>
</evidence>
<dbReference type="Pfam" id="PF02668">
    <property type="entry name" value="TauD"/>
    <property type="match status" value="1"/>
</dbReference>
<evidence type="ECO:0000313" key="6">
    <source>
        <dbReference type="EMBL" id="KAB7847254.1"/>
    </source>
</evidence>
<dbReference type="InterPro" id="IPR042098">
    <property type="entry name" value="TauD-like_sf"/>
</dbReference>
<accession>A0A5N5W9X1</accession>
<name>A0A5N5W9X1_STRMB</name>
<dbReference type="OrthoDB" id="5491415at2"/>
<organism evidence="6 7">
    <name type="scientific">Streptomyces mobaraensis</name>
    <name type="common">Streptoverticillium mobaraense</name>
    <dbReference type="NCBI Taxonomy" id="35621"/>
    <lineage>
        <taxon>Bacteria</taxon>
        <taxon>Bacillati</taxon>
        <taxon>Actinomycetota</taxon>
        <taxon>Actinomycetes</taxon>
        <taxon>Kitasatosporales</taxon>
        <taxon>Streptomycetaceae</taxon>
        <taxon>Streptomyces</taxon>
    </lineage>
</organism>
<evidence type="ECO:0000256" key="3">
    <source>
        <dbReference type="ARBA" id="ARBA00023004"/>
    </source>
</evidence>
<evidence type="ECO:0000259" key="5">
    <source>
        <dbReference type="Pfam" id="PF02668"/>
    </source>
</evidence>
<dbReference type="PANTHER" id="PTHR10696:SF56">
    <property type="entry name" value="TAUD_TFDA-LIKE DOMAIN-CONTAINING PROTEIN"/>
    <property type="match status" value="1"/>
</dbReference>
<evidence type="ECO:0000256" key="1">
    <source>
        <dbReference type="ARBA" id="ARBA00001954"/>
    </source>
</evidence>
<gene>
    <name evidence="6" type="ORF">FRZ00_11095</name>
</gene>
<keyword evidence="7" id="KW-1185">Reference proteome</keyword>
<keyword evidence="2" id="KW-0560">Oxidoreductase</keyword>
<dbReference type="EMBL" id="VOKX01000016">
    <property type="protein sequence ID" value="KAB7847254.1"/>
    <property type="molecule type" value="Genomic_DNA"/>
</dbReference>
<dbReference type="AlphaFoldDB" id="A0A5N5W9X1"/>
<feature type="domain" description="TauD/TfdA-like" evidence="5">
    <location>
        <begin position="46"/>
        <end position="282"/>
    </location>
</feature>
<comment type="caution">
    <text evidence="6">The sequence shown here is derived from an EMBL/GenBank/DDBJ whole genome shotgun (WGS) entry which is preliminary data.</text>
</comment>
<dbReference type="InterPro" id="IPR003819">
    <property type="entry name" value="TauD/TfdA-like"/>
</dbReference>